<accession>A0ABV3FNE4</accession>
<evidence type="ECO:0000256" key="2">
    <source>
        <dbReference type="ARBA" id="ARBA00022448"/>
    </source>
</evidence>
<sequence length="349" mass="35286">MFVALRELRAARGRFLLITFVVTLVAQMVSFLGGLAAGLAHQNISAVRSLRADALVFADNGASPSFDASALTPEQVGIWQAAAGATGTVEPIGISRAEAGRPGAPPTAVALFGVTSAVAGDRAASDAGTVVLSDPVARALNADTAAVVTLGGRSFTVAGVRGDDWYSHTPVVWMTPADWRSVSPHAGAATVLAITGVPDRDVTAHTTTTDISDSLSALGSYRAENGSLTLMTMLLFAISALVIGAFFTVWTIQRMPDIATLKALGATSESLVIDALAQAALVLAAGVALGLALTVLGASALGDALPFVVGPATTLLPAAALIVLGLLGATCALRFLFTADPLTALAATR</sequence>
<keyword evidence="4 7" id="KW-0812">Transmembrane</keyword>
<feature type="transmembrane region" description="Helical" evidence="7">
    <location>
        <begin position="228"/>
        <end position="250"/>
    </location>
</feature>
<dbReference type="InterPro" id="IPR003838">
    <property type="entry name" value="ABC3_permease_C"/>
</dbReference>
<dbReference type="Pfam" id="PF02687">
    <property type="entry name" value="FtsX"/>
    <property type="match status" value="1"/>
</dbReference>
<organism evidence="9 10">
    <name type="scientific">Nocardia aurea</name>
    <dbReference type="NCBI Taxonomy" id="2144174"/>
    <lineage>
        <taxon>Bacteria</taxon>
        <taxon>Bacillati</taxon>
        <taxon>Actinomycetota</taxon>
        <taxon>Actinomycetes</taxon>
        <taxon>Mycobacteriales</taxon>
        <taxon>Nocardiaceae</taxon>
        <taxon>Nocardia</taxon>
    </lineage>
</organism>
<feature type="transmembrane region" description="Helical" evidence="7">
    <location>
        <begin position="315"/>
        <end position="337"/>
    </location>
</feature>
<evidence type="ECO:0000313" key="10">
    <source>
        <dbReference type="Proteomes" id="UP001551695"/>
    </source>
</evidence>
<feature type="transmembrane region" description="Helical" evidence="7">
    <location>
        <begin position="271"/>
        <end position="295"/>
    </location>
</feature>
<keyword evidence="3" id="KW-1003">Cell membrane</keyword>
<dbReference type="PANTHER" id="PTHR43738:SF1">
    <property type="entry name" value="HEMIN TRANSPORT SYSTEM PERMEASE PROTEIN HRTB-RELATED"/>
    <property type="match status" value="1"/>
</dbReference>
<keyword evidence="6 7" id="KW-0472">Membrane</keyword>
<dbReference type="InterPro" id="IPR051125">
    <property type="entry name" value="ABC-4/HrtB_transporter"/>
</dbReference>
<comment type="subcellular location">
    <subcellularLocation>
        <location evidence="1">Cell membrane</location>
        <topology evidence="1">Multi-pass membrane protein</topology>
    </subcellularLocation>
</comment>
<evidence type="ECO:0000313" key="9">
    <source>
        <dbReference type="EMBL" id="MEV0706944.1"/>
    </source>
</evidence>
<keyword evidence="2" id="KW-0813">Transport</keyword>
<gene>
    <name evidence="9" type="ORF">AB0I48_05205</name>
</gene>
<dbReference type="PANTHER" id="PTHR43738">
    <property type="entry name" value="ABC TRANSPORTER, MEMBRANE PROTEIN"/>
    <property type="match status" value="1"/>
</dbReference>
<comment type="caution">
    <text evidence="9">The sequence shown here is derived from an EMBL/GenBank/DDBJ whole genome shotgun (WGS) entry which is preliminary data.</text>
</comment>
<protein>
    <submittedName>
        <fullName evidence="9">ABC transporter permease</fullName>
    </submittedName>
</protein>
<feature type="domain" description="ABC3 transporter permease C-terminal" evidence="8">
    <location>
        <begin position="231"/>
        <end position="340"/>
    </location>
</feature>
<evidence type="ECO:0000256" key="5">
    <source>
        <dbReference type="ARBA" id="ARBA00022989"/>
    </source>
</evidence>
<keyword evidence="10" id="KW-1185">Reference proteome</keyword>
<dbReference type="RefSeq" id="WP_357780460.1">
    <property type="nucleotide sequence ID" value="NZ_JBFAKC010000002.1"/>
</dbReference>
<evidence type="ECO:0000259" key="8">
    <source>
        <dbReference type="Pfam" id="PF02687"/>
    </source>
</evidence>
<name>A0ABV3FNE4_9NOCA</name>
<evidence type="ECO:0000256" key="6">
    <source>
        <dbReference type="ARBA" id="ARBA00023136"/>
    </source>
</evidence>
<evidence type="ECO:0000256" key="7">
    <source>
        <dbReference type="SAM" id="Phobius"/>
    </source>
</evidence>
<evidence type="ECO:0000256" key="1">
    <source>
        <dbReference type="ARBA" id="ARBA00004651"/>
    </source>
</evidence>
<reference evidence="9 10" key="1">
    <citation type="submission" date="2024-06" db="EMBL/GenBank/DDBJ databases">
        <title>The Natural Products Discovery Center: Release of the First 8490 Sequenced Strains for Exploring Actinobacteria Biosynthetic Diversity.</title>
        <authorList>
            <person name="Kalkreuter E."/>
            <person name="Kautsar S.A."/>
            <person name="Yang D."/>
            <person name="Bader C.D."/>
            <person name="Teijaro C.N."/>
            <person name="Fluegel L."/>
            <person name="Davis C.M."/>
            <person name="Simpson J.R."/>
            <person name="Lauterbach L."/>
            <person name="Steele A.D."/>
            <person name="Gui C."/>
            <person name="Meng S."/>
            <person name="Li G."/>
            <person name="Viehrig K."/>
            <person name="Ye F."/>
            <person name="Su P."/>
            <person name="Kiefer A.F."/>
            <person name="Nichols A."/>
            <person name="Cepeda A.J."/>
            <person name="Yan W."/>
            <person name="Fan B."/>
            <person name="Jiang Y."/>
            <person name="Adhikari A."/>
            <person name="Zheng C.-J."/>
            <person name="Schuster L."/>
            <person name="Cowan T.M."/>
            <person name="Smanski M.J."/>
            <person name="Chevrette M.G."/>
            <person name="De Carvalho L.P.S."/>
            <person name="Shen B."/>
        </authorList>
    </citation>
    <scope>NUCLEOTIDE SEQUENCE [LARGE SCALE GENOMIC DNA]</scope>
    <source>
        <strain evidence="9 10">NPDC050403</strain>
    </source>
</reference>
<evidence type="ECO:0000256" key="3">
    <source>
        <dbReference type="ARBA" id="ARBA00022475"/>
    </source>
</evidence>
<keyword evidence="5 7" id="KW-1133">Transmembrane helix</keyword>
<dbReference type="EMBL" id="JBFAKC010000002">
    <property type="protein sequence ID" value="MEV0706944.1"/>
    <property type="molecule type" value="Genomic_DNA"/>
</dbReference>
<proteinExistence type="predicted"/>
<dbReference type="Proteomes" id="UP001551695">
    <property type="component" value="Unassembled WGS sequence"/>
</dbReference>
<evidence type="ECO:0000256" key="4">
    <source>
        <dbReference type="ARBA" id="ARBA00022692"/>
    </source>
</evidence>